<name>A0A6M8HR08_9PROT</name>
<dbReference type="GO" id="GO:0005975">
    <property type="term" value="P:carbohydrate metabolic process"/>
    <property type="evidence" value="ECO:0007669"/>
    <property type="project" value="InterPro"/>
</dbReference>
<keyword evidence="3" id="KW-1185">Reference proteome</keyword>
<reference evidence="2 3" key="1">
    <citation type="journal article" date="2014" name="World J. Microbiol. Biotechnol.">
        <title>Biodiversity and physiological characteristics of Antarctic and Arctic lichens-associated bacteria.</title>
        <authorList>
            <person name="Lee Y.M."/>
            <person name="Kim E.H."/>
            <person name="Lee H.K."/>
            <person name="Hong S.G."/>
        </authorList>
    </citation>
    <scope>NUCLEOTIDE SEQUENCE [LARGE SCALE GENOMIC DNA]</scope>
    <source>
        <strain evidence="2 3">PAMC 26569</strain>
    </source>
</reference>
<dbReference type="InterPro" id="IPR006047">
    <property type="entry name" value="GH13_cat_dom"/>
</dbReference>
<evidence type="ECO:0000313" key="2">
    <source>
        <dbReference type="EMBL" id="QKE90782.1"/>
    </source>
</evidence>
<dbReference type="CDD" id="cd11347">
    <property type="entry name" value="AmyAc_1"/>
    <property type="match status" value="1"/>
</dbReference>
<dbReference type="PANTHER" id="PTHR47786:SF2">
    <property type="entry name" value="GLYCOSYL HYDROLASE FAMILY 13 CATALYTIC DOMAIN-CONTAINING PROTEIN"/>
    <property type="match status" value="1"/>
</dbReference>
<dbReference type="Gene3D" id="3.20.20.80">
    <property type="entry name" value="Glycosidases"/>
    <property type="match status" value="1"/>
</dbReference>
<dbReference type="SUPFAM" id="SSF51445">
    <property type="entry name" value="(Trans)glycosidases"/>
    <property type="match status" value="1"/>
</dbReference>
<dbReference type="AlphaFoldDB" id="A0A6M8HR08"/>
<protein>
    <submittedName>
        <fullName evidence="2">Alpha-amylase</fullName>
    </submittedName>
</protein>
<dbReference type="RefSeq" id="WP_171836337.1">
    <property type="nucleotide sequence ID" value="NZ_CP053708.1"/>
</dbReference>
<dbReference type="InterPro" id="IPR017853">
    <property type="entry name" value="GH"/>
</dbReference>
<dbReference type="SMART" id="SM00642">
    <property type="entry name" value="Aamy"/>
    <property type="match status" value="1"/>
</dbReference>
<dbReference type="PANTHER" id="PTHR47786">
    <property type="entry name" value="ALPHA-1,4-GLUCAN:MALTOSE-1-PHOSPHATE MALTOSYLTRANSFERASE"/>
    <property type="match status" value="1"/>
</dbReference>
<accession>A0A6M8HR08</accession>
<proteinExistence type="predicted"/>
<dbReference type="EMBL" id="CP053708">
    <property type="protein sequence ID" value="QKE90782.1"/>
    <property type="molecule type" value="Genomic_DNA"/>
</dbReference>
<organism evidence="2 3">
    <name type="scientific">Lichenicola cladoniae</name>
    <dbReference type="NCBI Taxonomy" id="1484109"/>
    <lineage>
        <taxon>Bacteria</taxon>
        <taxon>Pseudomonadati</taxon>
        <taxon>Pseudomonadota</taxon>
        <taxon>Alphaproteobacteria</taxon>
        <taxon>Acetobacterales</taxon>
        <taxon>Acetobacteraceae</taxon>
        <taxon>Lichenicola</taxon>
    </lineage>
</organism>
<gene>
    <name evidence="2" type="ORF">HN018_12665</name>
</gene>
<feature type="domain" description="Glycosyl hydrolase family 13 catalytic" evidence="1">
    <location>
        <begin position="12"/>
        <end position="386"/>
    </location>
</feature>
<evidence type="ECO:0000259" key="1">
    <source>
        <dbReference type="SMART" id="SM00642"/>
    </source>
</evidence>
<sequence length="490" mass="53981">MPDLPSNPMLYQINTRVLMRSISGLLGRPAGFDDVPDETLSALKTLGVDWVWFLGVWQTGAAGRTISRTNPDWQEGFRQALPDLTPDDICGSPFAIAGYTAEAAFGGDAALARLRARVNRAGLRLMLDMVPNHMALDHPWVTAQPSLFIQGTEADLADARANWVRLGAGIFAHGRDPYFSGWPDTVQLDYANPETQAAMAKTLLSVADACDGVRCDMAMLLLPDVFERTWAASLAGRMVAPFWPAATRAVRAAHPKFLFMAEVYWGLEHRLIEDGFDLSYDKALYDALQAGDAGRVRALLAVDPAAQAHLARFLENHDEARAAAAFDWPRHQAAAMLAFAAPGLRFLHQGQLEGMRVHIPIHLDRGPDEPVDEAVLAFYRHLLPVLDEPVFRQGRYEPLSPSPAWDGNPSDQRFIAALWHDANGPRFLLVVNYGPDRGQCRVRANLADGLVTLTDRMHAERYTRDGAEIASAGLFLDLPPWGFNLFSLGI</sequence>
<dbReference type="Proteomes" id="UP000500767">
    <property type="component" value="Chromosome"/>
</dbReference>
<evidence type="ECO:0000313" key="3">
    <source>
        <dbReference type="Proteomes" id="UP000500767"/>
    </source>
</evidence>
<dbReference type="KEGG" id="lck:HN018_12665"/>